<organism evidence="1">
    <name type="scientific">bioreactor metagenome</name>
    <dbReference type="NCBI Taxonomy" id="1076179"/>
    <lineage>
        <taxon>unclassified sequences</taxon>
        <taxon>metagenomes</taxon>
        <taxon>ecological metagenomes</taxon>
    </lineage>
</organism>
<sequence length="77" mass="8676">MRGHSSEEMNHLTRLCLIPPAHVIHLDAQILQSQLDPADLAAHFVRMQHCGFRMIKQDLHCLAAALGLSRPVNWGEK</sequence>
<name>A0A645ICP3_9ZZZZ</name>
<accession>A0A645ICP3</accession>
<dbReference type="AlphaFoldDB" id="A0A645ICP3"/>
<comment type="caution">
    <text evidence="1">The sequence shown here is derived from an EMBL/GenBank/DDBJ whole genome shotgun (WGS) entry which is preliminary data.</text>
</comment>
<proteinExistence type="predicted"/>
<evidence type="ECO:0000313" key="1">
    <source>
        <dbReference type="EMBL" id="MPN48900.1"/>
    </source>
</evidence>
<protein>
    <submittedName>
        <fullName evidence="1">Uncharacterized protein</fullName>
    </submittedName>
</protein>
<dbReference type="EMBL" id="VSSQ01111632">
    <property type="protein sequence ID" value="MPN48900.1"/>
    <property type="molecule type" value="Genomic_DNA"/>
</dbReference>
<gene>
    <name evidence="1" type="ORF">SDC9_196512</name>
</gene>
<reference evidence="1" key="1">
    <citation type="submission" date="2019-08" db="EMBL/GenBank/DDBJ databases">
        <authorList>
            <person name="Kucharzyk K."/>
            <person name="Murdoch R.W."/>
            <person name="Higgins S."/>
            <person name="Loffler F."/>
        </authorList>
    </citation>
    <scope>NUCLEOTIDE SEQUENCE</scope>
</reference>